<dbReference type="RefSeq" id="WP_062643401.1">
    <property type="nucleotide sequence ID" value="NZ_FCOG02000197.1"/>
</dbReference>
<dbReference type="AlphaFoldDB" id="A0A7Z7N0L3"/>
<evidence type="ECO:0000313" key="2">
    <source>
        <dbReference type="Proteomes" id="UP000219522"/>
    </source>
</evidence>
<gene>
    <name evidence="1" type="ORF">SAMN05446927_0660</name>
</gene>
<protein>
    <submittedName>
        <fullName evidence="1">Uncharacterized protein</fullName>
    </submittedName>
</protein>
<evidence type="ECO:0000313" key="1">
    <source>
        <dbReference type="EMBL" id="SOE53464.1"/>
    </source>
</evidence>
<dbReference type="Proteomes" id="UP000219522">
    <property type="component" value="Unassembled WGS sequence"/>
</dbReference>
<name>A0A7Z7N0L3_9BURK</name>
<keyword evidence="2" id="KW-1185">Reference proteome</keyword>
<organism evidence="1 2">
    <name type="scientific">Caballeronia arationis</name>
    <dbReference type="NCBI Taxonomy" id="1777142"/>
    <lineage>
        <taxon>Bacteria</taxon>
        <taxon>Pseudomonadati</taxon>
        <taxon>Pseudomonadota</taxon>
        <taxon>Betaproteobacteria</taxon>
        <taxon>Burkholderiales</taxon>
        <taxon>Burkholderiaceae</taxon>
        <taxon>Caballeronia</taxon>
    </lineage>
</organism>
<accession>A0A7Z7N0L3</accession>
<comment type="caution">
    <text evidence="1">The sequence shown here is derived from an EMBL/GenBank/DDBJ whole genome shotgun (WGS) entry which is preliminary data.</text>
</comment>
<dbReference type="EMBL" id="OCSU01000001">
    <property type="protein sequence ID" value="SOE53464.1"/>
    <property type="molecule type" value="Genomic_DNA"/>
</dbReference>
<proteinExistence type="predicted"/>
<reference evidence="1 2" key="1">
    <citation type="submission" date="2017-09" db="EMBL/GenBank/DDBJ databases">
        <authorList>
            <person name="Varghese N."/>
            <person name="Submissions S."/>
        </authorList>
    </citation>
    <scope>NUCLEOTIDE SEQUENCE [LARGE SCALE GENOMIC DNA]</scope>
    <source>
        <strain evidence="1 2">OK806</strain>
    </source>
</reference>
<sequence length="81" mass="8764">MLASGYPSSAFGSISRCAVAIGAVWLCAELVSQRPPRAVSTARLKDDPFDLPIDQLSRNIWSRTGDGELEYVSQSILDYSG</sequence>